<feature type="region of interest" description="Disordered" evidence="1">
    <location>
        <begin position="296"/>
        <end position="318"/>
    </location>
</feature>
<feature type="region of interest" description="Disordered" evidence="1">
    <location>
        <begin position="121"/>
        <end position="145"/>
    </location>
</feature>
<comment type="caution">
    <text evidence="3">The sequence shown here is derived from an EMBL/GenBank/DDBJ whole genome shotgun (WGS) entry which is preliminary data.</text>
</comment>
<feature type="compositionally biased region" description="Low complexity" evidence="1">
    <location>
        <begin position="88"/>
        <end position="101"/>
    </location>
</feature>
<dbReference type="Proteomes" id="UP001497497">
    <property type="component" value="Unassembled WGS sequence"/>
</dbReference>
<feature type="domain" description="Coiled-coil" evidence="2">
    <location>
        <begin position="108"/>
        <end position="287"/>
    </location>
</feature>
<dbReference type="PANTHER" id="PTHR23247:SF2">
    <property type="entry name" value="COILED-COIL DOMAIN-CONTAINING PROTEIN 34"/>
    <property type="match status" value="1"/>
</dbReference>
<dbReference type="AlphaFoldDB" id="A0AAV2I5U1"/>
<dbReference type="InterPro" id="IPR045323">
    <property type="entry name" value="CCDC34"/>
</dbReference>
<dbReference type="PANTHER" id="PTHR23247">
    <property type="entry name" value="NY-REN-41 ANTIGEN L15 -RELATED"/>
    <property type="match status" value="1"/>
</dbReference>
<organism evidence="3 4">
    <name type="scientific">Lymnaea stagnalis</name>
    <name type="common">Great pond snail</name>
    <name type="synonym">Helix stagnalis</name>
    <dbReference type="NCBI Taxonomy" id="6523"/>
    <lineage>
        <taxon>Eukaryota</taxon>
        <taxon>Metazoa</taxon>
        <taxon>Spiralia</taxon>
        <taxon>Lophotrochozoa</taxon>
        <taxon>Mollusca</taxon>
        <taxon>Gastropoda</taxon>
        <taxon>Heterobranchia</taxon>
        <taxon>Euthyneura</taxon>
        <taxon>Panpulmonata</taxon>
        <taxon>Hygrophila</taxon>
        <taxon>Lymnaeoidea</taxon>
        <taxon>Lymnaeidae</taxon>
        <taxon>Lymnaea</taxon>
    </lineage>
</organism>
<protein>
    <recommendedName>
        <fullName evidence="2">Coiled-coil domain-containing protein</fullName>
    </recommendedName>
</protein>
<feature type="compositionally biased region" description="Low complexity" evidence="1">
    <location>
        <begin position="35"/>
        <end position="48"/>
    </location>
</feature>
<gene>
    <name evidence="3" type="ORF">GSLYS_00015658001</name>
</gene>
<proteinExistence type="predicted"/>
<evidence type="ECO:0000313" key="3">
    <source>
        <dbReference type="EMBL" id="CAL1542052.1"/>
    </source>
</evidence>
<feature type="region of interest" description="Disordered" evidence="1">
    <location>
        <begin position="181"/>
        <end position="241"/>
    </location>
</feature>
<evidence type="ECO:0000313" key="4">
    <source>
        <dbReference type="Proteomes" id="UP001497497"/>
    </source>
</evidence>
<dbReference type="EMBL" id="CAXITT010000467">
    <property type="protein sequence ID" value="CAL1542052.1"/>
    <property type="molecule type" value="Genomic_DNA"/>
</dbReference>
<reference evidence="3 4" key="1">
    <citation type="submission" date="2024-04" db="EMBL/GenBank/DDBJ databases">
        <authorList>
            <consortium name="Genoscope - CEA"/>
            <person name="William W."/>
        </authorList>
    </citation>
    <scope>NUCLEOTIDE SEQUENCE [LARGE SCALE GENOMIC DNA]</scope>
</reference>
<name>A0AAV2I5U1_LYMST</name>
<sequence length="318" mass="37835">MSGRPRPVTATVTKPLWMQVPNPATIRKIRRRSLESSGSTASLTSLLEHSSYDSASEDEIYSERVIPMAYDSDNSDRAKQQRQTTFIKSSSNSRSPSPGKSSRSENNLSAWEKWVIEKAKEEQKKKIEDNRKKEEEKRVKEKLEQEKRIKNLKGLVLQQSWTEKKHQELMLQKKLEKMRIQNEKRKKAEIDQQIRQKATEKFAEWQDNKRREEKERRRKKKEEEQHRQQEEARRKQLAEQKFQEWLKEAHKRPKSAPNSFGYLSGKMTGYHDRSAYPQPSFFNPIPWQPPAIPTVLQKTEKTHRSKPKIYKWNPDKYF</sequence>
<evidence type="ECO:0000256" key="1">
    <source>
        <dbReference type="SAM" id="MobiDB-lite"/>
    </source>
</evidence>
<accession>A0AAV2I5U1</accession>
<feature type="region of interest" description="Disordered" evidence="1">
    <location>
        <begin position="28"/>
        <end position="108"/>
    </location>
</feature>
<dbReference type="Pfam" id="PF13904">
    <property type="entry name" value="CCDC34"/>
    <property type="match status" value="1"/>
</dbReference>
<evidence type="ECO:0000259" key="2">
    <source>
        <dbReference type="Pfam" id="PF13904"/>
    </source>
</evidence>
<keyword evidence="4" id="KW-1185">Reference proteome</keyword>
<dbReference type="InterPro" id="IPR025259">
    <property type="entry name" value="CCDC34/181"/>
</dbReference>